<keyword evidence="1" id="KW-0285">Flavoprotein</keyword>
<dbReference type="InterPro" id="IPR016167">
    <property type="entry name" value="FAD-bd_PCMH_sub1"/>
</dbReference>
<evidence type="ECO:0000313" key="2">
    <source>
        <dbReference type="EMBL" id="ACL63108.1"/>
    </source>
</evidence>
<evidence type="ECO:0008006" key="4">
    <source>
        <dbReference type="Google" id="ProtNLM"/>
    </source>
</evidence>
<protein>
    <recommendedName>
        <fullName evidence="4">FAD linked oxidase domain protein</fullName>
    </recommendedName>
</protein>
<reference evidence="3" key="1">
    <citation type="submission" date="2009-01" db="EMBL/GenBank/DDBJ databases">
        <title>Complete sequence of plasmid 2 of Methylobacterium nodulans ORS 2060.</title>
        <authorList>
            <consortium name="US DOE Joint Genome Institute"/>
            <person name="Lucas S."/>
            <person name="Copeland A."/>
            <person name="Lapidus A."/>
            <person name="Glavina del Rio T."/>
            <person name="Dalin E."/>
            <person name="Tice H."/>
            <person name="Bruce D."/>
            <person name="Goodwin L."/>
            <person name="Pitluck S."/>
            <person name="Sims D."/>
            <person name="Brettin T."/>
            <person name="Detter J.C."/>
            <person name="Han C."/>
            <person name="Larimer F."/>
            <person name="Land M."/>
            <person name="Hauser L."/>
            <person name="Kyrpides N."/>
            <person name="Ivanova N."/>
            <person name="Marx C.J."/>
            <person name="Richardson P."/>
        </authorList>
    </citation>
    <scope>NUCLEOTIDE SEQUENCE [LARGE SCALE GENOMIC DNA]</scope>
    <source>
        <strain evidence="3">LMG 21967 / CNCM I-2342 / ORS 2060</strain>
        <plasmid evidence="3">Plasmid pMNOD02</plasmid>
    </source>
</reference>
<name>B8IX67_METNO</name>
<dbReference type="EMBL" id="CP001351">
    <property type="protein sequence ID" value="ACL63108.1"/>
    <property type="molecule type" value="Genomic_DNA"/>
</dbReference>
<dbReference type="Proteomes" id="UP000008207">
    <property type="component" value="Plasmid pMNOD02"/>
</dbReference>
<sequence length="94" mass="9477">MGGTGVTMDWHIAPLRRRNSLLPDAQRSCDIDGHGRFREGTATVRPGSGACAAQVVRLLYRSGIAIVPQGGNAGKNAGGTACLSAGTSAAAGRG</sequence>
<dbReference type="AlphaFoldDB" id="B8IX67"/>
<dbReference type="KEGG" id="mno:Mnod_8125"/>
<keyword evidence="3" id="KW-1185">Reference proteome</keyword>
<geneLocation type="plasmid" evidence="2 3">
    <name>pMNOD02</name>
</geneLocation>
<dbReference type="HOGENOM" id="CLU_2382823_0_0_5"/>
<evidence type="ECO:0000313" key="3">
    <source>
        <dbReference type="Proteomes" id="UP000008207"/>
    </source>
</evidence>
<keyword evidence="2" id="KW-0614">Plasmid</keyword>
<proteinExistence type="predicted"/>
<evidence type="ECO:0000256" key="1">
    <source>
        <dbReference type="ARBA" id="ARBA00022630"/>
    </source>
</evidence>
<accession>B8IX67</accession>
<dbReference type="Gene3D" id="3.30.43.10">
    <property type="entry name" value="Uridine Diphospho-n-acetylenolpyruvylglucosamine Reductase, domain 2"/>
    <property type="match status" value="1"/>
</dbReference>
<gene>
    <name evidence="2" type="ordered locus">Mnod_8125</name>
</gene>
<organism evidence="2 3">
    <name type="scientific">Methylobacterium nodulans (strain LMG 21967 / CNCM I-2342 / ORS 2060)</name>
    <dbReference type="NCBI Taxonomy" id="460265"/>
    <lineage>
        <taxon>Bacteria</taxon>
        <taxon>Pseudomonadati</taxon>
        <taxon>Pseudomonadota</taxon>
        <taxon>Alphaproteobacteria</taxon>
        <taxon>Hyphomicrobiales</taxon>
        <taxon>Methylobacteriaceae</taxon>
        <taxon>Methylobacterium</taxon>
    </lineage>
</organism>